<dbReference type="Gene3D" id="1.25.40.10">
    <property type="entry name" value="Tetratricopeptide repeat domain"/>
    <property type="match status" value="3"/>
</dbReference>
<dbReference type="InParanoid" id="M3XHY2"/>
<evidence type="ECO:0000256" key="3">
    <source>
        <dbReference type="ARBA" id="ARBA00022803"/>
    </source>
</evidence>
<dbReference type="GO" id="GO:0005829">
    <property type="term" value="C:cytosol"/>
    <property type="evidence" value="ECO:0007669"/>
    <property type="project" value="TreeGrafter"/>
</dbReference>
<sequence>MLAKKKSENMCAVSKDTLKPKLLQLQCHFTWGLRKEDIDIMDLEGRLNDQIQLSVVQHKVTAYNLLSYLNRLKGDNEEALRNLQKAEEIIKEKHGELSEGTLIVLYGNYAWTYYYMNRLTDTQAYLDKLENICRKFPQATRYTVNLPAVYGEKGWSLLKFGRKYYEQAKQCFEDAIKEDPDNSEWNSGYAIVLYRLDNYKTASQSPEDCKTLRQLRHVLELNPEDTVAMVLLGLKLQEFKQDEEAFKYIEQALEKSPDLPYVTRYVAKFLRIQGCLDKSLQLLQRALQITPNSGFLHHQVSLCYKLKFFRMKAAAKHQRNYTEQTAELLRCCIYHFEKTVKIKPSFMYAQGDLANMYGESREYQKADKLFENLFKLEKMNAENQQSLHFLYGTYQLYQKRSEADAIPHFKKVLEISNDSNLKHRSYLILKKLAAKQIDRDQGNGQAFGILGWIHKIYEEKQEAIECYEKALQCDPGNEDYLSALCELRLSI</sequence>
<keyword evidence="9" id="KW-1185">Reference proteome</keyword>
<dbReference type="GeneID" id="102360267"/>
<evidence type="ECO:0000256" key="6">
    <source>
        <dbReference type="PROSITE-ProRule" id="PRU00339"/>
    </source>
</evidence>
<dbReference type="FunFam" id="1.25.40.10:FF:000036">
    <property type="entry name" value="interferon-induced protein with tetratricopeptide repeats 5"/>
    <property type="match status" value="1"/>
</dbReference>
<dbReference type="GO" id="GO:0045087">
    <property type="term" value="P:innate immune response"/>
    <property type="evidence" value="ECO:0007669"/>
    <property type="project" value="UniProtKB-KW"/>
</dbReference>
<dbReference type="FunCoup" id="M3XHY2">
    <property type="interactions" value="770"/>
</dbReference>
<evidence type="ECO:0000313" key="9">
    <source>
        <dbReference type="Proteomes" id="UP000008672"/>
    </source>
</evidence>
<evidence type="ECO:0000313" key="8">
    <source>
        <dbReference type="Ensembl" id="ENSLACP00000022338.1"/>
    </source>
</evidence>
<dbReference type="Pfam" id="PF13181">
    <property type="entry name" value="TPR_8"/>
    <property type="match status" value="1"/>
</dbReference>
<dbReference type="RefSeq" id="XP_006010558.1">
    <property type="nucleotide sequence ID" value="XM_006010496.3"/>
</dbReference>
<dbReference type="GO" id="GO:0051607">
    <property type="term" value="P:defense response to virus"/>
    <property type="evidence" value="ECO:0007669"/>
    <property type="project" value="TreeGrafter"/>
</dbReference>
<dbReference type="KEGG" id="lcm:102360267"/>
<dbReference type="EMBL" id="AFYH01219460">
    <property type="status" value="NOT_ANNOTATED_CDS"/>
    <property type="molecule type" value="Genomic_DNA"/>
</dbReference>
<dbReference type="AlphaFoldDB" id="M3XHY2"/>
<keyword evidence="7" id="KW-0175">Coiled coil</keyword>
<feature type="coiled-coil region" evidence="7">
    <location>
        <begin position="69"/>
        <end position="96"/>
    </location>
</feature>
<dbReference type="PANTHER" id="PTHR10271">
    <property type="entry name" value="INTERFERON-INDUCED PROTEIN WITH TETRATRICOPEPTIDE REPEATS"/>
    <property type="match status" value="1"/>
</dbReference>
<dbReference type="Ensembl" id="ENSLACT00000025609.1">
    <property type="protein sequence ID" value="ENSLACP00000022338.1"/>
    <property type="gene ID" value="ENSLACG00000004609.2"/>
</dbReference>
<dbReference type="eggNOG" id="KOG1124">
    <property type="taxonomic scope" value="Eukaryota"/>
</dbReference>
<dbReference type="GeneTree" id="ENSGT00950000182946"/>
<keyword evidence="2" id="KW-0677">Repeat</keyword>
<dbReference type="PROSITE" id="PS50005">
    <property type="entry name" value="TPR"/>
    <property type="match status" value="1"/>
</dbReference>
<gene>
    <name evidence="8" type="primary">LOC102360267</name>
</gene>
<reference evidence="9" key="1">
    <citation type="submission" date="2011-08" db="EMBL/GenBank/DDBJ databases">
        <title>The draft genome of Latimeria chalumnae.</title>
        <authorList>
            <person name="Di Palma F."/>
            <person name="Alfoldi J."/>
            <person name="Johnson J."/>
            <person name="Berlin A."/>
            <person name="Gnerre S."/>
            <person name="Jaffe D."/>
            <person name="MacCallum I."/>
            <person name="Young S."/>
            <person name="Walker B.J."/>
            <person name="Lander E."/>
            <person name="Lindblad-Toh K."/>
        </authorList>
    </citation>
    <scope>NUCLEOTIDE SEQUENCE [LARGE SCALE GENOMIC DNA]</scope>
    <source>
        <strain evidence="9">Wild caught</strain>
    </source>
</reference>
<reference evidence="8" key="3">
    <citation type="submission" date="2025-09" db="UniProtKB">
        <authorList>
            <consortium name="Ensembl"/>
        </authorList>
    </citation>
    <scope>IDENTIFICATION</scope>
</reference>
<evidence type="ECO:0000256" key="7">
    <source>
        <dbReference type="SAM" id="Coils"/>
    </source>
</evidence>
<name>M3XHY2_LATCH</name>
<dbReference type="OrthoDB" id="10043504at2759"/>
<dbReference type="SUPFAM" id="SSF48452">
    <property type="entry name" value="TPR-like"/>
    <property type="match status" value="3"/>
</dbReference>
<evidence type="ECO:0000256" key="5">
    <source>
        <dbReference type="ARBA" id="ARBA00038336"/>
    </source>
</evidence>
<evidence type="ECO:0000256" key="2">
    <source>
        <dbReference type="ARBA" id="ARBA00022737"/>
    </source>
</evidence>
<dbReference type="InterPro" id="IPR019734">
    <property type="entry name" value="TPR_rpt"/>
</dbReference>
<organism evidence="8 9">
    <name type="scientific">Latimeria chalumnae</name>
    <name type="common">Coelacanth</name>
    <dbReference type="NCBI Taxonomy" id="7897"/>
    <lineage>
        <taxon>Eukaryota</taxon>
        <taxon>Metazoa</taxon>
        <taxon>Chordata</taxon>
        <taxon>Craniata</taxon>
        <taxon>Vertebrata</taxon>
        <taxon>Euteleostomi</taxon>
        <taxon>Coelacanthiformes</taxon>
        <taxon>Coelacanthidae</taxon>
        <taxon>Latimeria</taxon>
    </lineage>
</organism>
<evidence type="ECO:0000256" key="4">
    <source>
        <dbReference type="ARBA" id="ARBA00022859"/>
    </source>
</evidence>
<keyword evidence="4" id="KW-0391">Immunity</keyword>
<dbReference type="OMA" id="ITHYTEA"/>
<evidence type="ECO:0000256" key="1">
    <source>
        <dbReference type="ARBA" id="ARBA00022588"/>
    </source>
</evidence>
<protein>
    <submittedName>
        <fullName evidence="8">Interferon-induced protein with tetratricopeptide repeats 10</fullName>
    </submittedName>
</protein>
<accession>M3XHY2</accession>
<keyword evidence="1" id="KW-0399">Innate immunity</keyword>
<feature type="repeat" description="TPR" evidence="6">
    <location>
        <begin position="444"/>
        <end position="477"/>
    </location>
</feature>
<dbReference type="Pfam" id="PF13432">
    <property type="entry name" value="TPR_16"/>
    <property type="match status" value="1"/>
</dbReference>
<dbReference type="Proteomes" id="UP000008672">
    <property type="component" value="Unassembled WGS sequence"/>
</dbReference>
<dbReference type="PANTHER" id="PTHR10271:SF0">
    <property type="entry name" value="INTERFERON-INDUCED PROTEIN WITH TETRATRICOPEPTIDE REPEATS 5"/>
    <property type="match status" value="1"/>
</dbReference>
<dbReference type="STRING" id="7897.ENSLACP00000022338"/>
<reference evidence="8" key="2">
    <citation type="submission" date="2025-08" db="UniProtKB">
        <authorList>
            <consortium name="Ensembl"/>
        </authorList>
    </citation>
    <scope>IDENTIFICATION</scope>
</reference>
<dbReference type="SMART" id="SM00028">
    <property type="entry name" value="TPR"/>
    <property type="match status" value="6"/>
</dbReference>
<dbReference type="EMBL" id="AFYH01219461">
    <property type="status" value="NOT_ANNOTATED_CDS"/>
    <property type="molecule type" value="Genomic_DNA"/>
</dbReference>
<dbReference type="EMBL" id="AFYH01219462">
    <property type="status" value="NOT_ANNOTATED_CDS"/>
    <property type="molecule type" value="Genomic_DNA"/>
</dbReference>
<comment type="similarity">
    <text evidence="5">Belongs to the IFIT family.</text>
</comment>
<keyword evidence="3 6" id="KW-0802">TPR repeat</keyword>
<proteinExistence type="inferred from homology"/>
<dbReference type="InterPro" id="IPR011990">
    <property type="entry name" value="TPR-like_helical_dom_sf"/>
</dbReference>